<name>A0ABS1DJI3_9PROT</name>
<gene>
    <name evidence="1" type="ORF">CKO28_16015</name>
</gene>
<evidence type="ECO:0000313" key="2">
    <source>
        <dbReference type="Proteomes" id="UP001296873"/>
    </source>
</evidence>
<dbReference type="RefSeq" id="WP_200341880.1">
    <property type="nucleotide sequence ID" value="NZ_NRRL01000052.1"/>
</dbReference>
<dbReference type="EMBL" id="NRRL01000052">
    <property type="protein sequence ID" value="MBK1669545.1"/>
    <property type="molecule type" value="Genomic_DNA"/>
</dbReference>
<dbReference type="Proteomes" id="UP001296873">
    <property type="component" value="Unassembled WGS sequence"/>
</dbReference>
<evidence type="ECO:0000313" key="1">
    <source>
        <dbReference type="EMBL" id="MBK1669545.1"/>
    </source>
</evidence>
<protein>
    <recommendedName>
        <fullName evidence="3">Flagellar FlaF family protein</fullName>
    </recommendedName>
</protein>
<proteinExistence type="predicted"/>
<accession>A0ABS1DJI3</accession>
<reference evidence="1 2" key="1">
    <citation type="journal article" date="2020" name="Microorganisms">
        <title>Osmotic Adaptation and Compatible Solute Biosynthesis of Phototrophic Bacteria as Revealed from Genome Analyses.</title>
        <authorList>
            <person name="Imhoff J.F."/>
            <person name="Rahn T."/>
            <person name="Kunzel S."/>
            <person name="Keller A."/>
            <person name="Neulinger S.C."/>
        </authorList>
    </citation>
    <scope>NUCLEOTIDE SEQUENCE [LARGE SCALE GENOMIC DNA]</scope>
    <source>
        <strain evidence="1 2">DSM 9895</strain>
    </source>
</reference>
<keyword evidence="2" id="KW-1185">Reference proteome</keyword>
<dbReference type="Pfam" id="PF07309">
    <property type="entry name" value="FlaF"/>
    <property type="match status" value="1"/>
</dbReference>
<evidence type="ECO:0008006" key="3">
    <source>
        <dbReference type="Google" id="ProtNLM"/>
    </source>
</evidence>
<sequence length="131" mass="14181">MGVNAYTAATIRHENPRQGEVAVMIRLTRMLEEAGAGSELISALDENRRYWTKLMAHLADDANQLPEVTRAQLISIGNWVGRFSSQVIAGKAERAPLIDINKAIIAGLRQQAAAPTEEAEVQDGAAYHGTA</sequence>
<comment type="caution">
    <text evidence="1">The sequence shown here is derived from an EMBL/GenBank/DDBJ whole genome shotgun (WGS) entry which is preliminary data.</text>
</comment>
<dbReference type="InterPro" id="IPR010845">
    <property type="entry name" value="FlaF"/>
</dbReference>
<organism evidence="1 2">
    <name type="scientific">Rhodovibrio sodomensis</name>
    <dbReference type="NCBI Taxonomy" id="1088"/>
    <lineage>
        <taxon>Bacteria</taxon>
        <taxon>Pseudomonadati</taxon>
        <taxon>Pseudomonadota</taxon>
        <taxon>Alphaproteobacteria</taxon>
        <taxon>Rhodospirillales</taxon>
        <taxon>Rhodovibrionaceae</taxon>
        <taxon>Rhodovibrio</taxon>
    </lineage>
</organism>